<evidence type="ECO:0000256" key="1">
    <source>
        <dbReference type="SAM" id="MobiDB-lite"/>
    </source>
</evidence>
<dbReference type="RefSeq" id="WP_226728867.1">
    <property type="nucleotide sequence ID" value="NZ_JAJAUY010000090.1"/>
</dbReference>
<feature type="compositionally biased region" description="Low complexity" evidence="1">
    <location>
        <begin position="154"/>
        <end position="174"/>
    </location>
</feature>
<proteinExistence type="predicted"/>
<name>A0ABS8BAZ0_9ACTN</name>
<organism evidence="2 3">
    <name type="scientific">Streptomyces antimicrobicus</name>
    <dbReference type="NCBI Taxonomy" id="2883108"/>
    <lineage>
        <taxon>Bacteria</taxon>
        <taxon>Bacillati</taxon>
        <taxon>Actinomycetota</taxon>
        <taxon>Actinomycetes</taxon>
        <taxon>Kitasatosporales</taxon>
        <taxon>Streptomycetaceae</taxon>
        <taxon>Streptomyces</taxon>
    </lineage>
</organism>
<reference evidence="2 3" key="1">
    <citation type="submission" date="2021-10" db="EMBL/GenBank/DDBJ databases">
        <title>Streptomyces sp. strain SMC 277, a novel streptomycete isolated from soil.</title>
        <authorList>
            <person name="Chanama M."/>
        </authorList>
    </citation>
    <scope>NUCLEOTIDE SEQUENCE [LARGE SCALE GENOMIC DNA]</scope>
    <source>
        <strain evidence="2 3">SMC 277</strain>
    </source>
</reference>
<evidence type="ECO:0000313" key="2">
    <source>
        <dbReference type="EMBL" id="MCB5181780.1"/>
    </source>
</evidence>
<protein>
    <submittedName>
        <fullName evidence="2">Uncharacterized protein</fullName>
    </submittedName>
</protein>
<feature type="region of interest" description="Disordered" evidence="1">
    <location>
        <begin position="147"/>
        <end position="181"/>
    </location>
</feature>
<evidence type="ECO:0000313" key="3">
    <source>
        <dbReference type="Proteomes" id="UP001199054"/>
    </source>
</evidence>
<sequence>MAVDVDPNVIAVMPGMGPLAPILAATNKTLIANQAPALFVEHENMVKYKQRVDALLEQLKDSKADSDHFADGTVSQGAFGKGFAEAEGLYSAYNKVRSELQTLSKALAGQIEALGIAIMASKVGYENIDEDVKARMRAIHAAAQQEFEKHQKNHPNQHNQPNHQNQPNQPQGNGSTAGGEM</sequence>
<accession>A0ABS8BAZ0</accession>
<gene>
    <name evidence="2" type="ORF">LG632_20660</name>
</gene>
<dbReference type="Proteomes" id="UP001199054">
    <property type="component" value="Unassembled WGS sequence"/>
</dbReference>
<dbReference type="EMBL" id="JAJAUY010000090">
    <property type="protein sequence ID" value="MCB5181780.1"/>
    <property type="molecule type" value="Genomic_DNA"/>
</dbReference>
<comment type="caution">
    <text evidence="2">The sequence shown here is derived from an EMBL/GenBank/DDBJ whole genome shotgun (WGS) entry which is preliminary data.</text>
</comment>
<keyword evidence="3" id="KW-1185">Reference proteome</keyword>